<evidence type="ECO:0000313" key="3">
    <source>
        <dbReference type="Proteomes" id="UP000030437"/>
    </source>
</evidence>
<organism evidence="2 3">
    <name type="scientific">Lysinibacillus odysseyi 34hs-1 = NBRC 100172</name>
    <dbReference type="NCBI Taxonomy" id="1220589"/>
    <lineage>
        <taxon>Bacteria</taxon>
        <taxon>Bacillati</taxon>
        <taxon>Bacillota</taxon>
        <taxon>Bacilli</taxon>
        <taxon>Bacillales</taxon>
        <taxon>Bacillaceae</taxon>
        <taxon>Lysinibacillus</taxon>
    </lineage>
</organism>
<keyword evidence="3" id="KW-1185">Reference proteome</keyword>
<feature type="transmembrane region" description="Helical" evidence="1">
    <location>
        <begin position="15"/>
        <end position="36"/>
    </location>
</feature>
<dbReference type="eggNOG" id="ENOG5030C0N">
    <property type="taxonomic scope" value="Bacteria"/>
</dbReference>
<feature type="transmembrane region" description="Helical" evidence="1">
    <location>
        <begin position="64"/>
        <end position="81"/>
    </location>
</feature>
<dbReference type="STRING" id="1220589.CD32_10590"/>
<dbReference type="AlphaFoldDB" id="A0A0A3IJJ2"/>
<evidence type="ECO:0000256" key="1">
    <source>
        <dbReference type="SAM" id="Phobius"/>
    </source>
</evidence>
<keyword evidence="1" id="KW-0472">Membrane</keyword>
<dbReference type="EMBL" id="JPVP01000055">
    <property type="protein sequence ID" value="KGR84899.1"/>
    <property type="molecule type" value="Genomic_DNA"/>
</dbReference>
<proteinExistence type="predicted"/>
<keyword evidence="1" id="KW-0812">Transmembrane</keyword>
<evidence type="ECO:0000313" key="2">
    <source>
        <dbReference type="EMBL" id="KGR84899.1"/>
    </source>
</evidence>
<reference evidence="2 3" key="1">
    <citation type="submission" date="2014-02" db="EMBL/GenBank/DDBJ databases">
        <title>Draft genome sequence of Lysinibacillus odysseyi NBRC 100172.</title>
        <authorList>
            <person name="Zhang F."/>
            <person name="Wang G."/>
            <person name="Zhang L."/>
        </authorList>
    </citation>
    <scope>NUCLEOTIDE SEQUENCE [LARGE SCALE GENOMIC DNA]</scope>
    <source>
        <strain evidence="2 3">NBRC 100172</strain>
    </source>
</reference>
<protein>
    <submittedName>
        <fullName evidence="2">Uncharacterized protein</fullName>
    </submittedName>
</protein>
<accession>A0A0A3IJJ2</accession>
<keyword evidence="1" id="KW-1133">Transmembrane helix</keyword>
<feature type="transmembrane region" description="Helical" evidence="1">
    <location>
        <begin position="41"/>
        <end position="58"/>
    </location>
</feature>
<dbReference type="RefSeq" id="WP_036154337.1">
    <property type="nucleotide sequence ID" value="NZ_AVCX01000006.1"/>
</dbReference>
<dbReference type="Proteomes" id="UP000030437">
    <property type="component" value="Unassembled WGS sequence"/>
</dbReference>
<dbReference type="OrthoDB" id="2735411at2"/>
<name>A0A0A3IJJ2_9BACI</name>
<gene>
    <name evidence="2" type="ORF">CD32_10590</name>
</gene>
<sequence>MFYVYDLVHYLDSGTLGMISEILLVTICLSTIIFLWTKNQFISYFSAAPLFYFISLFISGNTHLIFLVLAMTIQALVNIVIQKQIIGKEKPSKNQIQNT</sequence>
<comment type="caution">
    <text evidence="2">The sequence shown here is derived from an EMBL/GenBank/DDBJ whole genome shotgun (WGS) entry which is preliminary data.</text>
</comment>